<dbReference type="Pfam" id="PF13191">
    <property type="entry name" value="AAA_16"/>
    <property type="match status" value="1"/>
</dbReference>
<dbReference type="SUPFAM" id="SSF52540">
    <property type="entry name" value="P-loop containing nucleoside triphosphate hydrolases"/>
    <property type="match status" value="1"/>
</dbReference>
<evidence type="ECO:0000313" key="3">
    <source>
        <dbReference type="EMBL" id="PYC71948.1"/>
    </source>
</evidence>
<evidence type="ECO:0000259" key="2">
    <source>
        <dbReference type="Pfam" id="PF13191"/>
    </source>
</evidence>
<sequence>MRNDDYVAVLRRVLDDAGIVASEVQERTFPGERWLIAFVPEDSIMVAQSLAGAIERELNEMPGEDSAFAVTFRPQILSGGEEPVARPAAGGLASRDVDHLIQLLEARSRTSDALPSLKYVEDPRASLAAVGASRHQLVYGRRGVGKTALLLEAKRQAEKQGHVIVWTNAHVLRKLTAESAFSVIAEAAVASIAKRRGSSAAEAFSRLDEVSRELGIARRSRLRSEQKVVEKIPRLNQCLRAILRTGVMTMYIFIDDFYLLPSALQPQLLDYVAGMLRDCNGWIKLASIERLTRPYEPSTRVGLEVPHDASKIDLDITLEDPSAAQIFLESVLSNYTLTAGIKNFASITKPEARGRLVLASGGVPRDYLNLFASSIVVARERVQPREIGREDVAKAAGRSARSKKRDLEQDVSSENSGILLEALEYISAYVMGEGCTYFRVDMSRKTHPAYEVLGQLVDLRFAHLVQAALSDKHRPGTKYEAYILDLSEYTDVRLKRGLRVLDLEEGKWTVRQSGKAATTKRLSGTQLRDLLRQGPLIDLDNLPRVLDQTSSPAYPIDIRR</sequence>
<dbReference type="InterPro" id="IPR041664">
    <property type="entry name" value="AAA_16"/>
</dbReference>
<feature type="region of interest" description="Disordered" evidence="1">
    <location>
        <begin position="390"/>
        <end position="409"/>
    </location>
</feature>
<name>A0A318NX13_9ACTN</name>
<feature type="domain" description="Orc1-like AAA ATPase" evidence="2">
    <location>
        <begin position="131"/>
        <end position="260"/>
    </location>
</feature>
<comment type="caution">
    <text evidence="3">The sequence shown here is derived from an EMBL/GenBank/DDBJ whole genome shotgun (WGS) entry which is preliminary data.</text>
</comment>
<accession>A0A318NX13</accession>
<dbReference type="OrthoDB" id="4008664at2"/>
<dbReference type="InterPro" id="IPR027417">
    <property type="entry name" value="P-loop_NTPase"/>
</dbReference>
<evidence type="ECO:0000313" key="4">
    <source>
        <dbReference type="Proteomes" id="UP000248333"/>
    </source>
</evidence>
<proteinExistence type="predicted"/>
<dbReference type="EMBL" id="PYBV01000012">
    <property type="protein sequence ID" value="PYC71948.1"/>
    <property type="molecule type" value="Genomic_DNA"/>
</dbReference>
<organism evidence="3 4">
    <name type="scientific">Micromonospora arborensis</name>
    <dbReference type="NCBI Taxonomy" id="2116518"/>
    <lineage>
        <taxon>Bacteria</taxon>
        <taxon>Bacillati</taxon>
        <taxon>Actinomycetota</taxon>
        <taxon>Actinomycetes</taxon>
        <taxon>Micromonosporales</taxon>
        <taxon>Micromonosporaceae</taxon>
        <taxon>Micromonospora</taxon>
    </lineage>
</organism>
<keyword evidence="4" id="KW-1185">Reference proteome</keyword>
<dbReference type="AlphaFoldDB" id="A0A318NX13"/>
<gene>
    <name evidence="3" type="ORF">C7C45_09940</name>
</gene>
<reference evidence="3 4" key="1">
    <citation type="submission" date="2018-03" db="EMBL/GenBank/DDBJ databases">
        <title>Bioinformatic expansion and discovery of thiopeptide antibiotics.</title>
        <authorList>
            <person name="Schwalen C.J."/>
            <person name="Hudson G.A."/>
            <person name="Mitchell D.A."/>
        </authorList>
    </citation>
    <scope>NUCLEOTIDE SEQUENCE [LARGE SCALE GENOMIC DNA]</scope>
    <source>
        <strain evidence="3 4">NRRL 8041</strain>
    </source>
</reference>
<dbReference type="Proteomes" id="UP000248333">
    <property type="component" value="Unassembled WGS sequence"/>
</dbReference>
<protein>
    <recommendedName>
        <fullName evidence="2">Orc1-like AAA ATPase domain-containing protein</fullName>
    </recommendedName>
</protein>
<evidence type="ECO:0000256" key="1">
    <source>
        <dbReference type="SAM" id="MobiDB-lite"/>
    </source>
</evidence>
<dbReference type="Gene3D" id="3.40.50.300">
    <property type="entry name" value="P-loop containing nucleotide triphosphate hydrolases"/>
    <property type="match status" value="1"/>
</dbReference>